<keyword evidence="3" id="KW-1185">Reference proteome</keyword>
<evidence type="ECO:0000313" key="3">
    <source>
        <dbReference type="Proteomes" id="UP000614601"/>
    </source>
</evidence>
<comment type="caution">
    <text evidence="2">The sequence shown here is derived from an EMBL/GenBank/DDBJ whole genome shotgun (WGS) entry which is preliminary data.</text>
</comment>
<feature type="region of interest" description="Disordered" evidence="1">
    <location>
        <begin position="25"/>
        <end position="54"/>
    </location>
</feature>
<proteinExistence type="predicted"/>
<reference evidence="2" key="1">
    <citation type="submission" date="2020-09" db="EMBL/GenBank/DDBJ databases">
        <authorList>
            <person name="Kikuchi T."/>
        </authorList>
    </citation>
    <scope>NUCLEOTIDE SEQUENCE</scope>
    <source>
        <strain evidence="2">SH1</strain>
    </source>
</reference>
<gene>
    <name evidence="2" type="ORF">BOKJ2_LOCUS7827</name>
</gene>
<protein>
    <submittedName>
        <fullName evidence="2">Uncharacterized protein</fullName>
    </submittedName>
</protein>
<evidence type="ECO:0000313" key="2">
    <source>
        <dbReference type="EMBL" id="CAD5218617.1"/>
    </source>
</evidence>
<feature type="compositionally biased region" description="Basic and acidic residues" evidence="1">
    <location>
        <begin position="27"/>
        <end position="39"/>
    </location>
</feature>
<dbReference type="EMBL" id="CAJFCW020000004">
    <property type="protein sequence ID" value="CAG9111147.1"/>
    <property type="molecule type" value="Genomic_DNA"/>
</dbReference>
<organism evidence="2 3">
    <name type="scientific">Bursaphelenchus okinawaensis</name>
    <dbReference type="NCBI Taxonomy" id="465554"/>
    <lineage>
        <taxon>Eukaryota</taxon>
        <taxon>Metazoa</taxon>
        <taxon>Ecdysozoa</taxon>
        <taxon>Nematoda</taxon>
        <taxon>Chromadorea</taxon>
        <taxon>Rhabditida</taxon>
        <taxon>Tylenchina</taxon>
        <taxon>Tylenchomorpha</taxon>
        <taxon>Aphelenchoidea</taxon>
        <taxon>Aphelenchoididae</taxon>
        <taxon>Bursaphelenchus</taxon>
    </lineage>
</organism>
<dbReference type="Proteomes" id="UP000783686">
    <property type="component" value="Unassembled WGS sequence"/>
</dbReference>
<name>A0A811KTP1_9BILA</name>
<evidence type="ECO:0000256" key="1">
    <source>
        <dbReference type="SAM" id="MobiDB-lite"/>
    </source>
</evidence>
<accession>A0A811KTP1</accession>
<dbReference type="EMBL" id="CAJFDH010000004">
    <property type="protein sequence ID" value="CAD5218617.1"/>
    <property type="molecule type" value="Genomic_DNA"/>
</dbReference>
<dbReference type="Proteomes" id="UP000614601">
    <property type="component" value="Unassembled WGS sequence"/>
</dbReference>
<dbReference type="AlphaFoldDB" id="A0A811KTP1"/>
<sequence>MYQYLDEFDQSLNIRLRRERSRSVVSYKEDNDHDDEDLKKRRYSAGSRRTPVSDLTSSLSTDFFDFSSCGDRRSEKNMKFIEAVVNTTLKYHHKFVKGSGRKQANQFVWDSIIDDLLKNYPQFNAPEIRKLTQRVWAWQKNKVWYAFTHSESNTLTEMEQRIKMALLSNSSGSSMTAPLSRASSVFEGVEFDNNDEEPYGDFDAPRFSFAERKYLICEL</sequence>